<keyword evidence="3" id="KW-1185">Reference proteome</keyword>
<dbReference type="EMBL" id="JAFEMO010000014">
    <property type="protein sequence ID" value="KAH7548084.1"/>
    <property type="molecule type" value="Genomic_DNA"/>
</dbReference>
<dbReference type="InterPro" id="IPR019595">
    <property type="entry name" value="DUF2470"/>
</dbReference>
<dbReference type="Gene3D" id="2.30.110.10">
    <property type="entry name" value="Electron Transport, Fmn-binding Protein, Chain A"/>
    <property type="match status" value="1"/>
</dbReference>
<feature type="domain" description="DUF2470" evidence="1">
    <location>
        <begin position="220"/>
        <end position="293"/>
    </location>
</feature>
<dbReference type="InterPro" id="IPR012349">
    <property type="entry name" value="Split_barrel_FMN-bd"/>
</dbReference>
<name>A0ABQ8H468_9ROSI</name>
<comment type="caution">
    <text evidence="2">The sequence shown here is derived from an EMBL/GenBank/DDBJ whole genome shotgun (WGS) entry which is preliminary data.</text>
</comment>
<organism evidence="2 3">
    <name type="scientific">Xanthoceras sorbifolium</name>
    <dbReference type="NCBI Taxonomy" id="99658"/>
    <lineage>
        <taxon>Eukaryota</taxon>
        <taxon>Viridiplantae</taxon>
        <taxon>Streptophyta</taxon>
        <taxon>Embryophyta</taxon>
        <taxon>Tracheophyta</taxon>
        <taxon>Spermatophyta</taxon>
        <taxon>Magnoliopsida</taxon>
        <taxon>eudicotyledons</taxon>
        <taxon>Gunneridae</taxon>
        <taxon>Pentapetalae</taxon>
        <taxon>rosids</taxon>
        <taxon>malvids</taxon>
        <taxon>Sapindales</taxon>
        <taxon>Sapindaceae</taxon>
        <taxon>Xanthoceroideae</taxon>
        <taxon>Xanthoceras</taxon>
    </lineage>
</organism>
<dbReference type="PANTHER" id="PTHR37375">
    <property type="entry name" value="EXPRESSED PROTEIN"/>
    <property type="match status" value="1"/>
</dbReference>
<dbReference type="Proteomes" id="UP000827721">
    <property type="component" value="Unassembled WGS sequence"/>
</dbReference>
<dbReference type="Gene3D" id="3.20.180.10">
    <property type="entry name" value="PNP-oxidase-like"/>
    <property type="match status" value="1"/>
</dbReference>
<protein>
    <recommendedName>
        <fullName evidence="1">DUF2470 domain-containing protein</fullName>
    </recommendedName>
</protein>
<evidence type="ECO:0000259" key="1">
    <source>
        <dbReference type="Pfam" id="PF10615"/>
    </source>
</evidence>
<sequence length="308" mass="34526">MKANKATVLTLAEKCRNILAANWQGYLNTIKADAKGSKEEIYTSKVKYILKRGKPYVWVPEKELHNVNTVIDERGSFAVASPFPGPLANLLRSIKKLPTRVALNGDVLPLKTEKAQLVAESLKEIVLSEQRVSAESSYTVSGVLSSSNFLTTSRSENLKELLDDGEKYVIYRFNLSSCMFVDGYGCTHEVDLKDLETSKADLLAPLSARLIDGINQSQARRRTLMLFCFVYSKANARDAMMLSIDSKGFDVLGKVPSPVMRDGVEEFQWKEFRFTFKEEATDVESFCRQLVEMEEEVVKKVSSYSGLA</sequence>
<evidence type="ECO:0000313" key="3">
    <source>
        <dbReference type="Proteomes" id="UP000827721"/>
    </source>
</evidence>
<proteinExistence type="predicted"/>
<dbReference type="Pfam" id="PF10615">
    <property type="entry name" value="DUF2470"/>
    <property type="match status" value="1"/>
</dbReference>
<dbReference type="InterPro" id="IPR037119">
    <property type="entry name" value="Haem_oxidase_HugZ-like_sf"/>
</dbReference>
<evidence type="ECO:0000313" key="2">
    <source>
        <dbReference type="EMBL" id="KAH7548084.1"/>
    </source>
</evidence>
<accession>A0ABQ8H468</accession>
<reference evidence="2 3" key="1">
    <citation type="submission" date="2021-02" db="EMBL/GenBank/DDBJ databases">
        <title>Plant Genome Project.</title>
        <authorList>
            <person name="Zhang R.-G."/>
        </authorList>
    </citation>
    <scope>NUCLEOTIDE SEQUENCE [LARGE SCALE GENOMIC DNA]</scope>
    <source>
        <tissue evidence="2">Leaves</tissue>
    </source>
</reference>
<dbReference type="SUPFAM" id="SSF50475">
    <property type="entry name" value="FMN-binding split barrel"/>
    <property type="match status" value="1"/>
</dbReference>
<gene>
    <name evidence="2" type="ORF">JRO89_XS14G0064200</name>
</gene>
<dbReference type="PANTHER" id="PTHR37375:SF1">
    <property type="entry name" value="DUF2470 DOMAIN-CONTAINING PROTEIN"/>
    <property type="match status" value="1"/>
</dbReference>